<dbReference type="Gene3D" id="2.160.10.10">
    <property type="entry name" value="Hexapeptide repeat proteins"/>
    <property type="match status" value="1"/>
</dbReference>
<evidence type="ECO:0000256" key="2">
    <source>
        <dbReference type="SAM" id="Phobius"/>
    </source>
</evidence>
<keyword evidence="5" id="KW-1185">Reference proteome</keyword>
<dbReference type="Gene3D" id="3.40.50.12780">
    <property type="entry name" value="N-terminal domain of ligase-like"/>
    <property type="match status" value="1"/>
</dbReference>
<gene>
    <name evidence="4" type="ORF">CTAYLR_004869</name>
</gene>
<feature type="region of interest" description="Disordered" evidence="1">
    <location>
        <begin position="1214"/>
        <end position="1237"/>
    </location>
</feature>
<feature type="transmembrane region" description="Helical" evidence="2">
    <location>
        <begin position="1579"/>
        <end position="1600"/>
    </location>
</feature>
<dbReference type="Gene3D" id="3.50.50.60">
    <property type="entry name" value="FAD/NAD(P)-binding domain"/>
    <property type="match status" value="1"/>
</dbReference>
<proteinExistence type="predicted"/>
<feature type="compositionally biased region" description="Low complexity" evidence="1">
    <location>
        <begin position="1321"/>
        <end position="1332"/>
    </location>
</feature>
<accession>A0AAD7XIX9</accession>
<dbReference type="PANTHER" id="PTHR22754">
    <property type="entry name" value="DISCO-INTERACTING PROTEIN 2 DIP2 -RELATED"/>
    <property type="match status" value="1"/>
</dbReference>
<feature type="transmembrane region" description="Helical" evidence="2">
    <location>
        <begin position="1918"/>
        <end position="1938"/>
    </location>
</feature>
<dbReference type="InterPro" id="IPR006162">
    <property type="entry name" value="Ppantetheine_attach_site"/>
</dbReference>
<keyword evidence="2" id="KW-0812">Transmembrane</keyword>
<dbReference type="InterPro" id="IPR036188">
    <property type="entry name" value="FAD/NAD-bd_sf"/>
</dbReference>
<dbReference type="EMBL" id="JAQMWT010000349">
    <property type="protein sequence ID" value="KAJ8603536.1"/>
    <property type="molecule type" value="Genomic_DNA"/>
</dbReference>
<feature type="region of interest" description="Disordered" evidence="1">
    <location>
        <begin position="1321"/>
        <end position="1359"/>
    </location>
</feature>
<evidence type="ECO:0000313" key="4">
    <source>
        <dbReference type="EMBL" id="KAJ8603536.1"/>
    </source>
</evidence>
<keyword evidence="2" id="KW-0472">Membrane</keyword>
<dbReference type="InterPro" id="IPR045851">
    <property type="entry name" value="AMP-bd_C_sf"/>
</dbReference>
<dbReference type="PROSITE" id="PS00455">
    <property type="entry name" value="AMP_BINDING"/>
    <property type="match status" value="1"/>
</dbReference>
<dbReference type="InterPro" id="IPR020845">
    <property type="entry name" value="AMP-binding_CS"/>
</dbReference>
<dbReference type="Pfam" id="PF13738">
    <property type="entry name" value="Pyr_redox_3"/>
    <property type="match status" value="1"/>
</dbReference>
<dbReference type="SUPFAM" id="SSF51905">
    <property type="entry name" value="FAD/NAD(P)-binding domain"/>
    <property type="match status" value="1"/>
</dbReference>
<feature type="transmembrane region" description="Helical" evidence="2">
    <location>
        <begin position="1393"/>
        <end position="1414"/>
    </location>
</feature>
<dbReference type="Pfam" id="PF00501">
    <property type="entry name" value="AMP-binding"/>
    <property type="match status" value="1"/>
</dbReference>
<dbReference type="InterPro" id="IPR011004">
    <property type="entry name" value="Trimer_LpxA-like_sf"/>
</dbReference>
<protein>
    <recommendedName>
        <fullName evidence="3">AMP-dependent synthetase/ligase domain-containing protein</fullName>
    </recommendedName>
</protein>
<dbReference type="PANTHER" id="PTHR22754:SF32">
    <property type="entry name" value="DISCO-INTERACTING PROTEIN 2"/>
    <property type="match status" value="1"/>
</dbReference>
<reference evidence="4" key="1">
    <citation type="submission" date="2023-01" db="EMBL/GenBank/DDBJ databases">
        <title>Metagenome sequencing of chrysophaentin producing Chrysophaeum taylorii.</title>
        <authorList>
            <person name="Davison J."/>
            <person name="Bewley C."/>
        </authorList>
    </citation>
    <scope>NUCLEOTIDE SEQUENCE</scope>
    <source>
        <strain evidence="4">NIES-1699</strain>
    </source>
</reference>
<feature type="transmembrane region" description="Helical" evidence="2">
    <location>
        <begin position="1649"/>
        <end position="1675"/>
    </location>
</feature>
<dbReference type="SUPFAM" id="SSF51161">
    <property type="entry name" value="Trimeric LpxA-like enzymes"/>
    <property type="match status" value="2"/>
</dbReference>
<dbReference type="Proteomes" id="UP001230188">
    <property type="component" value="Unassembled WGS sequence"/>
</dbReference>
<feature type="transmembrane region" description="Helical" evidence="2">
    <location>
        <begin position="1970"/>
        <end position="1988"/>
    </location>
</feature>
<feature type="transmembrane region" description="Helical" evidence="2">
    <location>
        <begin position="1882"/>
        <end position="1906"/>
    </location>
</feature>
<comment type="caution">
    <text evidence="4">The sequence shown here is derived from an EMBL/GenBank/DDBJ whole genome shotgun (WGS) entry which is preliminary data.</text>
</comment>
<dbReference type="SUPFAM" id="SSF56801">
    <property type="entry name" value="Acetyl-CoA synthetase-like"/>
    <property type="match status" value="1"/>
</dbReference>
<sequence length="2078" mass="224896">MGASYLGLVEDSVSRLGSETLMRWVDDSGNESESVTYGAFWERAGGVSSAVRSWGAGPGDRIIACYLPGIEFYVGFAGCLRGGVIAVPVYPPDPTKLTRALSKLELVVASCGARVALCDDAVAMMRLTTGLVYEWPAELTWHSTQGMRRTSEVFAPAPLAFLQFTSGTTSDPKGCMISFENLDHNVCSIILPNNAKLFGMSSRYDGARPVGLSWLPQYHDMGLVAMHLAPLVGGYEIVYMSPLTLLARPEIWCVACTKFRPLYSGGPDFFFRLVARRGIEKARTFDLSSLLWLGSGAERPRPDTMTTFFDAMRPAHLDPSTIVGTGYGLAEHVVGVSSCFRRVDDLVTSAARPDLACCGEDMSVVLKIVKDAKEVRAGEIGEIWVSSPSVAEGYWGKPELSAAVFRARLDDDDDERVEYLRTGDLGFLDEDGRLFVCGRLKNMIVIRGRNVFSEDVEVVAQEARPNDIRPGCVAAFGRRDDDDDDDDDDDNLLTVVFELRDDARERFERVARDVAAAVCAEVGTQPRVVAIEERSIPKTTSGKVRRQATRDALAAGELKVISRCVAQDDIVVVGAGIVGLAFARDAAALFPQRTIVVLEASDRVGGVWRRNAYPGLRLHAPGASYRCLSVAPKWGNRRPSGEEVLEYAQTLANHPRIEVRTGVAYVGRDATDDAILVKTAGGETLRAAFLFLSTGYSLTSCGQPVMPCSNKSRVVAHSSAVDEQTLSAADRVVVVGAGKTALDVLQGLDPERGVVWAHRGHVAFLDRDVVEAVDDDGEEITAKLAQFLTTSKRVEDDDFLLRCDGPMTRRATKFAGGIASRAEIAHANRFKQMRLVSMTVDDGVARLRGEDDQTLTVDDDKSRVVCCTGQRNDAVFVDEPSVASACFSSLSAPLTALVPLALALEHVSGGNGSTARSLASRRARFERAHASITDPRALDTSRLAFLSTAWTSSVLRDLRSLDVVFRREWTREWCERDLDVADTLLALGARQAWFAAAKAVPPAPKMTTPLLEIYADDNALGLGSVLWELYRVEAAFSLRPRRDCPKNEDSGDVVMVADSLVVTSVYGIVAYLAEEFGDSGILLDLPSSWRPWLLFWGSGQLPVGTRFVDFISSYAVLKNASSNLPKAANVDALVDAWRQLLVSLDVDDEPFSIVRVLCLPIALALDVLDFDWWHHGLRDVHAWLVRVAAAEPLAKLACERIITNYRSLAGAFERQQHQQQQQQQPSLSTFRGGSGGTTAAVERARDAIIYALTTELGDANYAPATKLLDLGLSSLSLVRLRETVLERLRIPQDALSLQDLIMMGPSIQALAEGITTKLQQLSSSATESSSRSSTKHDDDDDDDDDQGEVQQQQQQEPAPELEMAAACWVLGTVYVIFAFWLALWLSTRHLDNLIFAWLTASSSLTAISCATHHLVRVAFLDGASKIPLRSPAFVAWWVTQRLHSINCVVFLDMLRRTPLLNVYFRLLGASIGSEVVLDTAQLLDPSLTRIGARARVGPQTVVRAHRFDAKRGILELDPVVIASDVVVGTRAVVGGGSVVPSNSRVSSLAVVSAATNKYSRRTAPPTAAEKASSFFKDTAMLLVALYLTLVGCRVAAYIPLRVASSFIGVLPTTAMTFGAVVHPVAFLFLGIQSAEILRLVLARNFAELLAAGVVLSAAFAVYHFLVLSLLVPAYWALQLWHKANAHDMSRGALLTDADRLFASVADNWFGRTPQVLWTDGILPAIYRAVGVTMGQWSFIRTMPERLPFESCSITLGANVHLGDTSLMANATGRRGECVVEDNAILAFGSVVEIDARLETRIAANTLVGAMTAVAGVIDAGGSLVVDPKALAGSGDPAVSGGGGGEELARLDRAEAASARAAFDLESETTWAQRRVFPYVGNAAMALTADFCVVIPVLIAIVFAVALVGDSVEKPRQNFVACVFAIAALVALEMARSALCRPDDADDVSQYKIGDLTYWLVVLRLAPQENFAGICSMFLTGSSLYNALLRTRGMTVGRGATVLTTWFTEPQCVKIGDNAVVDVGTIVTAHQLRGACIEYADSTIEREAVADPWSCVYAGSTVAKGQRLSSNTLASVLPS</sequence>
<name>A0AAD7XIX9_9STRA</name>
<dbReference type="Gene3D" id="3.30.300.30">
    <property type="match status" value="1"/>
</dbReference>
<keyword evidence="2" id="KW-1133">Transmembrane helix</keyword>
<dbReference type="InterPro" id="IPR042099">
    <property type="entry name" value="ANL_N_sf"/>
</dbReference>
<feature type="transmembrane region" description="Helical" evidence="2">
    <location>
        <begin position="1363"/>
        <end position="1386"/>
    </location>
</feature>
<dbReference type="PROSITE" id="PS00012">
    <property type="entry name" value="PHOSPHOPANTETHEINE"/>
    <property type="match status" value="1"/>
</dbReference>
<dbReference type="InterPro" id="IPR000873">
    <property type="entry name" value="AMP-dep_synth/lig_dom"/>
</dbReference>
<evidence type="ECO:0000256" key="1">
    <source>
        <dbReference type="SAM" id="MobiDB-lite"/>
    </source>
</evidence>
<evidence type="ECO:0000259" key="3">
    <source>
        <dbReference type="Pfam" id="PF00501"/>
    </source>
</evidence>
<feature type="domain" description="AMP-dependent synthetase/ligase" evidence="3">
    <location>
        <begin position="26"/>
        <end position="395"/>
    </location>
</feature>
<organism evidence="4 5">
    <name type="scientific">Chrysophaeum taylorii</name>
    <dbReference type="NCBI Taxonomy" id="2483200"/>
    <lineage>
        <taxon>Eukaryota</taxon>
        <taxon>Sar</taxon>
        <taxon>Stramenopiles</taxon>
        <taxon>Ochrophyta</taxon>
        <taxon>Pelagophyceae</taxon>
        <taxon>Pelagomonadales</taxon>
        <taxon>Pelagomonadaceae</taxon>
        <taxon>Chrysophaeum</taxon>
    </lineage>
</organism>
<evidence type="ECO:0000313" key="5">
    <source>
        <dbReference type="Proteomes" id="UP001230188"/>
    </source>
</evidence>
<feature type="compositionally biased region" description="Acidic residues" evidence="1">
    <location>
        <begin position="1338"/>
        <end position="1347"/>
    </location>
</feature>
<feature type="transmembrane region" description="Helical" evidence="2">
    <location>
        <begin position="1606"/>
        <end position="1629"/>
    </location>
</feature>